<evidence type="ECO:0000256" key="1">
    <source>
        <dbReference type="SAM" id="MobiDB-lite"/>
    </source>
</evidence>
<comment type="caution">
    <text evidence="2">The sequence shown here is derived from an EMBL/GenBank/DDBJ whole genome shotgun (WGS) entry which is preliminary data.</text>
</comment>
<organism evidence="2 3">
    <name type="scientific">Ensete ventricosum</name>
    <name type="common">Abyssinian banana</name>
    <name type="synonym">Musa ensete</name>
    <dbReference type="NCBI Taxonomy" id="4639"/>
    <lineage>
        <taxon>Eukaryota</taxon>
        <taxon>Viridiplantae</taxon>
        <taxon>Streptophyta</taxon>
        <taxon>Embryophyta</taxon>
        <taxon>Tracheophyta</taxon>
        <taxon>Spermatophyta</taxon>
        <taxon>Magnoliopsida</taxon>
        <taxon>Liliopsida</taxon>
        <taxon>Zingiberales</taxon>
        <taxon>Musaceae</taxon>
        <taxon>Ensete</taxon>
    </lineage>
</organism>
<evidence type="ECO:0000313" key="3">
    <source>
        <dbReference type="Proteomes" id="UP001222027"/>
    </source>
</evidence>
<feature type="compositionally biased region" description="Gly residues" evidence="1">
    <location>
        <begin position="24"/>
        <end position="34"/>
    </location>
</feature>
<accession>A0AAV8QWE4</accession>
<feature type="compositionally biased region" description="Pro residues" evidence="1">
    <location>
        <begin position="37"/>
        <end position="52"/>
    </location>
</feature>
<keyword evidence="3" id="KW-1185">Reference proteome</keyword>
<dbReference type="AlphaFoldDB" id="A0AAV8QWE4"/>
<feature type="compositionally biased region" description="Basic and acidic residues" evidence="1">
    <location>
        <begin position="11"/>
        <end position="21"/>
    </location>
</feature>
<dbReference type="EMBL" id="JAQQAF010000006">
    <property type="protein sequence ID" value="KAJ8480082.1"/>
    <property type="molecule type" value="Genomic_DNA"/>
</dbReference>
<proteinExistence type="predicted"/>
<gene>
    <name evidence="2" type="ORF">OPV22_023809</name>
</gene>
<dbReference type="Proteomes" id="UP001222027">
    <property type="component" value="Unassembled WGS sequence"/>
</dbReference>
<feature type="region of interest" description="Disordered" evidence="1">
    <location>
        <begin position="1"/>
        <end position="100"/>
    </location>
</feature>
<sequence>MRLLNTPPLERSSRAPEHEAQWRQGGGGGGGGRRPGPSTPPPSCSAAPPPASTSPTISPPDARTTALSLDQIQAAAARHADEQPAESSAAASDGEVATENHGLDESIINFMGMDSSADFPSLYEDFFFGFPAEAEPPPQEHDVVGVDRHDGNEVFDEFPALWSF</sequence>
<name>A0AAV8QWE4_ENSVE</name>
<reference evidence="2 3" key="1">
    <citation type="submission" date="2022-12" db="EMBL/GenBank/DDBJ databases">
        <title>Chromosome-scale assembly of the Ensete ventricosum genome.</title>
        <authorList>
            <person name="Dussert Y."/>
            <person name="Stocks J."/>
            <person name="Wendawek A."/>
            <person name="Woldeyes F."/>
            <person name="Nichols R.A."/>
            <person name="Borrell J.S."/>
        </authorList>
    </citation>
    <scope>NUCLEOTIDE SEQUENCE [LARGE SCALE GENOMIC DNA]</scope>
    <source>
        <strain evidence="3">cv. Maze</strain>
        <tissue evidence="2">Seeds</tissue>
    </source>
</reference>
<evidence type="ECO:0000313" key="2">
    <source>
        <dbReference type="EMBL" id="KAJ8480082.1"/>
    </source>
</evidence>
<protein>
    <submittedName>
        <fullName evidence="2">Uncharacterized protein</fullName>
    </submittedName>
</protein>